<evidence type="ECO:0000313" key="2">
    <source>
        <dbReference type="EMBL" id="MCA9374991.1"/>
    </source>
</evidence>
<dbReference type="GO" id="GO:0016226">
    <property type="term" value="P:iron-sulfur cluster assembly"/>
    <property type="evidence" value="ECO:0007669"/>
    <property type="project" value="InterPro"/>
</dbReference>
<protein>
    <submittedName>
        <fullName evidence="2">SufD family Fe-S cluster assembly protein</fullName>
    </submittedName>
</protein>
<reference evidence="2" key="1">
    <citation type="submission" date="2020-04" db="EMBL/GenBank/DDBJ databases">
        <authorList>
            <person name="Zhang T."/>
        </authorList>
    </citation>
    <scope>NUCLEOTIDE SEQUENCE</scope>
    <source>
        <strain evidence="2">HKST-UBA16</strain>
    </source>
</reference>
<dbReference type="Pfam" id="PF01458">
    <property type="entry name" value="SUFBD_core"/>
    <property type="match status" value="1"/>
</dbReference>
<feature type="domain" description="SUF system FeS cluster assembly SufBD core" evidence="1">
    <location>
        <begin position="79"/>
        <end position="155"/>
    </location>
</feature>
<organism evidence="2 3">
    <name type="scientific">Candidatus Dojkabacteria bacterium</name>
    <dbReference type="NCBI Taxonomy" id="2099670"/>
    <lineage>
        <taxon>Bacteria</taxon>
        <taxon>Candidatus Dojkabacteria</taxon>
    </lineage>
</organism>
<reference evidence="2" key="2">
    <citation type="journal article" date="2021" name="Microbiome">
        <title>Successional dynamics and alternative stable states in a saline activated sludge microbial community over 9 years.</title>
        <authorList>
            <person name="Wang Y."/>
            <person name="Ye J."/>
            <person name="Ju F."/>
            <person name="Liu L."/>
            <person name="Boyd J.A."/>
            <person name="Deng Y."/>
            <person name="Parks D.H."/>
            <person name="Jiang X."/>
            <person name="Yin X."/>
            <person name="Woodcroft B.J."/>
            <person name="Tyson G.W."/>
            <person name="Hugenholtz P."/>
            <person name="Polz M.F."/>
            <person name="Zhang T."/>
        </authorList>
    </citation>
    <scope>NUCLEOTIDE SEQUENCE</scope>
    <source>
        <strain evidence="2">HKST-UBA16</strain>
    </source>
</reference>
<dbReference type="Proteomes" id="UP000748332">
    <property type="component" value="Unassembled WGS sequence"/>
</dbReference>
<dbReference type="SUPFAM" id="SSF101960">
    <property type="entry name" value="Stabilizer of iron transporter SufD"/>
    <property type="match status" value="1"/>
</dbReference>
<gene>
    <name evidence="2" type="ORF">KC622_01525</name>
</gene>
<evidence type="ECO:0000313" key="3">
    <source>
        <dbReference type="Proteomes" id="UP000748332"/>
    </source>
</evidence>
<dbReference type="InterPro" id="IPR037284">
    <property type="entry name" value="SUF_FeS_clus_asmbl_SufBD_sf"/>
</dbReference>
<accession>A0A955HZ39</accession>
<name>A0A955HZ39_9BACT</name>
<sequence length="158" mass="17995">MKEKDIKRKLSKLSLNEVFSLKRDVVVTSDNDFLITGTVNEQMPDEINLKFLFTEGASADFRIRLLLKYPRHLILKFVVEAEYGSRGTSSQLDMKALVLNNHSSVTFVPSLEINEKNVSIDHKSTIGMPDKELMKYLQSRGLSKNTSLEIIEQAFLQS</sequence>
<proteinExistence type="predicted"/>
<comment type="caution">
    <text evidence="2">The sequence shown here is derived from an EMBL/GenBank/DDBJ whole genome shotgun (WGS) entry which is preliminary data.</text>
</comment>
<dbReference type="AlphaFoldDB" id="A0A955HZ39"/>
<dbReference type="InterPro" id="IPR000825">
    <property type="entry name" value="SUF_FeS_clus_asmbl_SufBD_core"/>
</dbReference>
<dbReference type="EMBL" id="JAGQLM010000059">
    <property type="protein sequence ID" value="MCA9374991.1"/>
    <property type="molecule type" value="Genomic_DNA"/>
</dbReference>
<evidence type="ECO:0000259" key="1">
    <source>
        <dbReference type="Pfam" id="PF01458"/>
    </source>
</evidence>